<dbReference type="InterPro" id="IPR002173">
    <property type="entry name" value="Carboh/pur_kinase_PfkB_CS"/>
</dbReference>
<dbReference type="InterPro" id="IPR052700">
    <property type="entry name" value="Carb_kinase_PfkB-like"/>
</dbReference>
<evidence type="ECO:0000256" key="4">
    <source>
        <dbReference type="RuleBase" id="RU003704"/>
    </source>
</evidence>
<evidence type="ECO:0000259" key="5">
    <source>
        <dbReference type="Pfam" id="PF00294"/>
    </source>
</evidence>
<proteinExistence type="inferred from homology"/>
<evidence type="ECO:0000256" key="1">
    <source>
        <dbReference type="ARBA" id="ARBA00010688"/>
    </source>
</evidence>
<dbReference type="InterPro" id="IPR029056">
    <property type="entry name" value="Ribokinase-like"/>
</dbReference>
<evidence type="ECO:0000313" key="6">
    <source>
        <dbReference type="EMBL" id="KOO37640.1"/>
    </source>
</evidence>
<dbReference type="PANTHER" id="PTHR43320:SF2">
    <property type="entry name" value="2-DEHYDRO-3-DEOXYGLUCONOKINASE_2-DEHYDRO-3-DEOXYGALACTONOKINASE"/>
    <property type="match status" value="1"/>
</dbReference>
<evidence type="ECO:0000256" key="3">
    <source>
        <dbReference type="ARBA" id="ARBA00022777"/>
    </source>
</evidence>
<dbReference type="Pfam" id="PF00294">
    <property type="entry name" value="PfkB"/>
    <property type="match status" value="1"/>
</dbReference>
<dbReference type="CDD" id="cd01166">
    <property type="entry name" value="KdgK"/>
    <property type="match status" value="1"/>
</dbReference>
<dbReference type="RefSeq" id="WP_053430182.1">
    <property type="nucleotide sequence ID" value="NZ_CP040441.1"/>
</dbReference>
<accession>A0A0M0KFK3</accession>
<dbReference type="SUPFAM" id="SSF53613">
    <property type="entry name" value="Ribokinase-like"/>
    <property type="match status" value="1"/>
</dbReference>
<name>A0A0M0KFK3_ALKHA</name>
<protein>
    <submittedName>
        <fullName evidence="6">2-dehydro-3-deoxygluconokinase</fullName>
    </submittedName>
</protein>
<dbReference type="InterPro" id="IPR011611">
    <property type="entry name" value="PfkB_dom"/>
</dbReference>
<dbReference type="GO" id="GO:0016301">
    <property type="term" value="F:kinase activity"/>
    <property type="evidence" value="ECO:0007669"/>
    <property type="project" value="UniProtKB-KW"/>
</dbReference>
<dbReference type="PATRIC" id="fig|136160.3.peg.462"/>
<keyword evidence="3 4" id="KW-0418">Kinase</keyword>
<feature type="domain" description="Carbohydrate kinase PfkB" evidence="5">
    <location>
        <begin position="2"/>
        <end position="301"/>
    </location>
</feature>
<dbReference type="PROSITE" id="PS00584">
    <property type="entry name" value="PFKB_KINASES_2"/>
    <property type="match status" value="1"/>
</dbReference>
<dbReference type="EMBL" id="LILD01000001">
    <property type="protein sequence ID" value="KOO37640.1"/>
    <property type="molecule type" value="Genomic_DNA"/>
</dbReference>
<dbReference type="GeneID" id="87599273"/>
<sequence length="317" mass="34293">MDVVTFGETMVVFEPMEMGALRYVDRFKKGVGGAESNVAIGVAKLGHSVGWISRVGNDELGKYVISAIRGEGVDTSQVVLDDGAPTGLYLKEKLRDDFNRVYYYRAGSAASRLGVEDINWAYMKQAKIIHITGITPLLSDSCYELCHAVLDFAKENGIFASFDPNLRMKLLANVPDGKERLLALASKADLVMPGRDEAAFLFDTDELAQMFSRLLTGRTTRVVIKDGAKGAHFMEEGKEPQFVPSCPVDKVVDPVGAGDGFAAGVLASLLEGKSMEEAVSVGTQIGALVVMAKGDMEGLPEREQLEAFSQARSDVLR</sequence>
<gene>
    <name evidence="6" type="ORF">AMD02_01350</name>
</gene>
<organism evidence="6">
    <name type="scientific">Halalkalibacterium halodurans</name>
    <name type="common">Bacillus halodurans</name>
    <dbReference type="NCBI Taxonomy" id="86665"/>
    <lineage>
        <taxon>Bacteria</taxon>
        <taxon>Bacillati</taxon>
        <taxon>Bacillota</taxon>
        <taxon>Bacilli</taxon>
        <taxon>Bacillales</taxon>
        <taxon>Bacillaceae</taxon>
        <taxon>Halalkalibacterium (ex Joshi et al. 2022)</taxon>
    </lineage>
</organism>
<comment type="caution">
    <text evidence="6">The sequence shown here is derived from an EMBL/GenBank/DDBJ whole genome shotgun (WGS) entry which is preliminary data.</text>
</comment>
<comment type="similarity">
    <text evidence="1 4">Belongs to the carbohydrate kinase PfkB family.</text>
</comment>
<dbReference type="AlphaFoldDB" id="A0A0M0KFK3"/>
<keyword evidence="2 4" id="KW-0808">Transferase</keyword>
<dbReference type="Gene3D" id="3.40.1190.20">
    <property type="match status" value="1"/>
</dbReference>
<dbReference type="PRINTS" id="PR00990">
    <property type="entry name" value="RIBOKINASE"/>
</dbReference>
<evidence type="ECO:0000256" key="2">
    <source>
        <dbReference type="ARBA" id="ARBA00022679"/>
    </source>
</evidence>
<reference evidence="6" key="1">
    <citation type="submission" date="2015-08" db="EMBL/GenBank/DDBJ databases">
        <title>Complete DNA Sequence of Pseudomonas syringae pv. actinidiae, the Causal Agent of Kiwifruit Canker Disease.</title>
        <authorList>
            <person name="Rikkerink E.H.A."/>
            <person name="Fineran P.C."/>
        </authorList>
    </citation>
    <scope>NUCLEOTIDE SEQUENCE</scope>
    <source>
        <strain evidence="6">DSM 13666</strain>
    </source>
</reference>
<dbReference type="PANTHER" id="PTHR43320">
    <property type="entry name" value="SUGAR KINASE"/>
    <property type="match status" value="1"/>
</dbReference>
<dbReference type="InterPro" id="IPR002139">
    <property type="entry name" value="Ribo/fructo_kinase"/>
</dbReference>